<comment type="similarity">
    <text evidence="2">Belongs to the chromate ion transporter (CHR) (TC 2.A.51) family.</text>
</comment>
<dbReference type="InterPro" id="IPR003370">
    <property type="entry name" value="Chromate_transpt"/>
</dbReference>
<dbReference type="Proteomes" id="UP000093044">
    <property type="component" value="Chromosome"/>
</dbReference>
<dbReference type="PANTHER" id="PTHR43663">
    <property type="entry name" value="CHROMATE TRANSPORT PROTEIN-RELATED"/>
    <property type="match status" value="1"/>
</dbReference>
<dbReference type="STRING" id="1197717.BED41_05285"/>
<sequence>MSGLAELLASFFKVGLCSIGGGYSVIPMIQQEIVERRGWITARVFADIITISQMTPGPLAVNASTFVGVQAAGIAGALTATVGCTVSGVFISALLYSFLIKNRASSLTSELIGPLKAASAGLILSAAATITLSTLVARTPSGAASIDRTALLLFAASLLAARRYKINPVMIIAAAGLAGLIIN</sequence>
<dbReference type="InterPro" id="IPR052518">
    <property type="entry name" value="CHR_Transporter"/>
</dbReference>
<evidence type="ECO:0000256" key="2">
    <source>
        <dbReference type="ARBA" id="ARBA00005262"/>
    </source>
</evidence>
<keyword evidence="6 7" id="KW-0472">Membrane</keyword>
<keyword evidence="3" id="KW-1003">Cell membrane</keyword>
<evidence type="ECO:0000256" key="6">
    <source>
        <dbReference type="ARBA" id="ARBA00023136"/>
    </source>
</evidence>
<evidence type="ECO:0000256" key="7">
    <source>
        <dbReference type="SAM" id="Phobius"/>
    </source>
</evidence>
<dbReference type="GO" id="GO:0015109">
    <property type="term" value="F:chromate transmembrane transporter activity"/>
    <property type="evidence" value="ECO:0007669"/>
    <property type="project" value="InterPro"/>
</dbReference>
<protein>
    <submittedName>
        <fullName evidence="8">Chromate transporter</fullName>
    </submittedName>
</protein>
<dbReference type="GO" id="GO:0005886">
    <property type="term" value="C:plasma membrane"/>
    <property type="evidence" value="ECO:0007669"/>
    <property type="project" value="UniProtKB-SubCell"/>
</dbReference>
<feature type="transmembrane region" description="Helical" evidence="7">
    <location>
        <begin position="117"/>
        <end position="137"/>
    </location>
</feature>
<reference evidence="8" key="1">
    <citation type="submission" date="2016-08" db="EMBL/GenBank/DDBJ databases">
        <title>Complete genome of Cloacibacillus porcorum.</title>
        <authorList>
            <person name="Looft T."/>
            <person name="Bayles D.O."/>
            <person name="Alt D.P."/>
        </authorList>
    </citation>
    <scope>NUCLEOTIDE SEQUENCE [LARGE SCALE GENOMIC DNA]</scope>
    <source>
        <strain evidence="8">CL-84</strain>
    </source>
</reference>
<keyword evidence="9" id="KW-1185">Reference proteome</keyword>
<dbReference type="KEGG" id="cpor:BED41_05285"/>
<dbReference type="AlphaFoldDB" id="A0A1B2I3L5"/>
<feature type="transmembrane region" description="Helical" evidence="7">
    <location>
        <begin position="166"/>
        <end position="182"/>
    </location>
</feature>
<accession>A0A1B2I3L5</accession>
<keyword evidence="5 7" id="KW-1133">Transmembrane helix</keyword>
<proteinExistence type="inferred from homology"/>
<dbReference type="Pfam" id="PF02417">
    <property type="entry name" value="Chromate_transp"/>
    <property type="match status" value="1"/>
</dbReference>
<dbReference type="GeneID" id="83057268"/>
<dbReference type="RefSeq" id="WP_066743809.1">
    <property type="nucleotide sequence ID" value="NZ_CP016757.1"/>
</dbReference>
<evidence type="ECO:0000313" key="8">
    <source>
        <dbReference type="EMBL" id="ANZ44556.1"/>
    </source>
</evidence>
<dbReference type="PANTHER" id="PTHR43663:SF1">
    <property type="entry name" value="CHROMATE TRANSPORTER"/>
    <property type="match status" value="1"/>
</dbReference>
<organism evidence="8 9">
    <name type="scientific">Cloacibacillus porcorum</name>
    <dbReference type="NCBI Taxonomy" id="1197717"/>
    <lineage>
        <taxon>Bacteria</taxon>
        <taxon>Thermotogati</taxon>
        <taxon>Synergistota</taxon>
        <taxon>Synergistia</taxon>
        <taxon>Synergistales</taxon>
        <taxon>Synergistaceae</taxon>
        <taxon>Cloacibacillus</taxon>
    </lineage>
</organism>
<evidence type="ECO:0000256" key="5">
    <source>
        <dbReference type="ARBA" id="ARBA00022989"/>
    </source>
</evidence>
<dbReference type="EMBL" id="CP016757">
    <property type="protein sequence ID" value="ANZ44556.1"/>
    <property type="molecule type" value="Genomic_DNA"/>
</dbReference>
<evidence type="ECO:0000256" key="3">
    <source>
        <dbReference type="ARBA" id="ARBA00022475"/>
    </source>
</evidence>
<feature type="transmembrane region" description="Helical" evidence="7">
    <location>
        <begin position="74"/>
        <end position="96"/>
    </location>
</feature>
<keyword evidence="4 7" id="KW-0812">Transmembrane</keyword>
<name>A0A1B2I3L5_9BACT</name>
<evidence type="ECO:0000313" key="9">
    <source>
        <dbReference type="Proteomes" id="UP000093044"/>
    </source>
</evidence>
<dbReference type="OrthoDB" id="9027281at2"/>
<comment type="subcellular location">
    <subcellularLocation>
        <location evidence="1">Cell membrane</location>
        <topology evidence="1">Multi-pass membrane protein</topology>
    </subcellularLocation>
</comment>
<evidence type="ECO:0000256" key="4">
    <source>
        <dbReference type="ARBA" id="ARBA00022692"/>
    </source>
</evidence>
<evidence type="ECO:0000256" key="1">
    <source>
        <dbReference type="ARBA" id="ARBA00004651"/>
    </source>
</evidence>
<gene>
    <name evidence="8" type="ORF">BED41_05285</name>
</gene>